<keyword evidence="3" id="KW-1185">Reference proteome</keyword>
<dbReference type="RefSeq" id="WP_307898655.1">
    <property type="nucleotide sequence ID" value="NZ_CP133076.1"/>
</dbReference>
<dbReference type="Proteomes" id="UP001223761">
    <property type="component" value="Chromosome"/>
</dbReference>
<dbReference type="EMBL" id="CP133076">
    <property type="protein sequence ID" value="WMJ16497.1"/>
    <property type="molecule type" value="Genomic_DNA"/>
</dbReference>
<organism evidence="2 3">
    <name type="scientific">Geobacillus proteiniphilus</name>
    <dbReference type="NCBI Taxonomy" id="860353"/>
    <lineage>
        <taxon>Bacteria</taxon>
        <taxon>Bacillati</taxon>
        <taxon>Bacillota</taxon>
        <taxon>Bacilli</taxon>
        <taxon>Bacillales</taxon>
        <taxon>Anoxybacillaceae</taxon>
        <taxon>Geobacillus</taxon>
    </lineage>
</organism>
<keyword evidence="1" id="KW-0732">Signal</keyword>
<reference evidence="2 3" key="1">
    <citation type="submission" date="2023-08" db="EMBL/GenBank/DDBJ databases">
        <title>Genome sequencing of the thermostable Gram positive bacteria Geobacillus proteiniphilus strain T-6.</title>
        <authorList>
            <person name="Shulami S."/>
            <person name="Shoham Y."/>
        </authorList>
    </citation>
    <scope>NUCLEOTIDE SEQUENCE [LARGE SCALE GENOMIC DNA]</scope>
    <source>
        <strain evidence="2 3">T-6</strain>
    </source>
</reference>
<gene>
    <name evidence="2" type="ORF">RA955_18135</name>
</gene>
<accession>A0ABY9MEP2</accession>
<proteinExistence type="predicted"/>
<protein>
    <submittedName>
        <fullName evidence="2">Alpha-amylase</fullName>
    </submittedName>
</protein>
<feature type="signal peptide" evidence="1">
    <location>
        <begin position="1"/>
        <end position="31"/>
    </location>
</feature>
<feature type="chain" id="PRO_5047470807" evidence="1">
    <location>
        <begin position="32"/>
        <end position="287"/>
    </location>
</feature>
<name>A0ABY9MEP2_9BACL</name>
<evidence type="ECO:0000256" key="1">
    <source>
        <dbReference type="SAM" id="SignalP"/>
    </source>
</evidence>
<evidence type="ECO:0000313" key="3">
    <source>
        <dbReference type="Proteomes" id="UP001223761"/>
    </source>
</evidence>
<evidence type="ECO:0000313" key="2">
    <source>
        <dbReference type="EMBL" id="WMJ16497.1"/>
    </source>
</evidence>
<sequence>MKKVVAFRILSLLAAFAVLFTAMPFTEKAFASGYDSYMPDPTKILTYAYYEGISTQEFSHVKEGLYIWKGIYSYGEEDDPFTKYYREDEHGLVSGNFDYGYSFTHLVYPVKVGTTWSYVNDEGEKIICTITSLTKTVKTKAGTFKNVVEVKESDGRYRYYAKHIGLIKSENPSLDYGDPEYVELVSIKTNPKMIVMWGKEELKKGQIGKITVLKPINLWKRDKANRLHFVRVLKPGEQYRVYTYDNRYGGQYGLGGGYYVTKMPSHVKYETPPKRLLDKVKALYPNE</sequence>